<keyword evidence="3" id="KW-1015">Disulfide bond</keyword>
<dbReference type="RefSeq" id="WP_229687649.1">
    <property type="nucleotide sequence ID" value="NZ_BMIB01000001.1"/>
</dbReference>
<gene>
    <name evidence="7" type="ORF">GCM10011379_00800</name>
</gene>
<reference evidence="7" key="1">
    <citation type="journal article" date="2014" name="Int. J. Syst. Evol. Microbiol.">
        <title>Complete genome sequence of Corynebacterium casei LMG S-19264T (=DSM 44701T), isolated from a smear-ripened cheese.</title>
        <authorList>
            <consortium name="US DOE Joint Genome Institute (JGI-PGF)"/>
            <person name="Walter F."/>
            <person name="Albersmeier A."/>
            <person name="Kalinowski J."/>
            <person name="Ruckert C."/>
        </authorList>
    </citation>
    <scope>NUCLEOTIDE SEQUENCE</scope>
    <source>
        <strain evidence="7">CGMCC 1.15290</strain>
    </source>
</reference>
<dbReference type="Pfam" id="PF08534">
    <property type="entry name" value="Redoxin"/>
    <property type="match status" value="1"/>
</dbReference>
<name>A0A917IK05_9BACT</name>
<evidence type="ECO:0000256" key="1">
    <source>
        <dbReference type="ARBA" id="ARBA00004196"/>
    </source>
</evidence>
<comment type="caution">
    <text evidence="7">The sequence shown here is derived from an EMBL/GenBank/DDBJ whole genome shotgun (WGS) entry which is preliminary data.</text>
</comment>
<protein>
    <recommendedName>
        <fullName evidence="6">Thioredoxin domain-containing protein</fullName>
    </recommendedName>
</protein>
<keyword evidence="2" id="KW-0201">Cytochrome c-type biogenesis</keyword>
<dbReference type="PROSITE" id="PS51352">
    <property type="entry name" value="THIOREDOXIN_2"/>
    <property type="match status" value="1"/>
</dbReference>
<evidence type="ECO:0000256" key="5">
    <source>
        <dbReference type="SAM" id="SignalP"/>
    </source>
</evidence>
<dbReference type="GO" id="GO:0017004">
    <property type="term" value="P:cytochrome complex assembly"/>
    <property type="evidence" value="ECO:0007669"/>
    <property type="project" value="UniProtKB-KW"/>
</dbReference>
<evidence type="ECO:0000313" key="7">
    <source>
        <dbReference type="EMBL" id="GGH56803.1"/>
    </source>
</evidence>
<dbReference type="AlphaFoldDB" id="A0A917IK05"/>
<keyword evidence="5" id="KW-0732">Signal</keyword>
<dbReference type="PANTHER" id="PTHR42852">
    <property type="entry name" value="THIOL:DISULFIDE INTERCHANGE PROTEIN DSBE"/>
    <property type="match status" value="1"/>
</dbReference>
<dbReference type="GO" id="GO:0016491">
    <property type="term" value="F:oxidoreductase activity"/>
    <property type="evidence" value="ECO:0007669"/>
    <property type="project" value="InterPro"/>
</dbReference>
<comment type="subcellular location">
    <subcellularLocation>
        <location evidence="1">Cell envelope</location>
    </subcellularLocation>
</comment>
<feature type="signal peptide" evidence="5">
    <location>
        <begin position="1"/>
        <end position="26"/>
    </location>
</feature>
<evidence type="ECO:0000256" key="3">
    <source>
        <dbReference type="ARBA" id="ARBA00023157"/>
    </source>
</evidence>
<sequence>MKKGLWLTALAVTAAGLSLCAQTVPAIICGRAAESSAEGLQLMETVNGKMVAYATTRFDSEKRFAFALPQPKEGFYYLVAMSKGKAGRDFIRVYLKPGEQIELNITDKKYHAALVKGGAENKALYQWQEIAYTLEGGFRFWGDTVTYHSYFPALEAALPKAEAFKKSLHTGNNRFDALLKMAVDADIEFASFSLLYTPRPVHAPKDYPMPAYYNTVTKDGRYTSSDVLQLGNGIELLSRYVTAYSMKAFYNEGSKPERAELLAKQIALLGNDTVKGAYLAATFDRYKTYEDLQTSMKPYQQYLQLPAFQQAYFEALKAVSTFKAGTVGYNFSYPDMSGKKVSLKDMAGKVVLVDMWATWCGPCKAEIPHLQKLEGEMHGKDVVFVSISVDEAKDKEKWKRFVEEKKLGGVQLFAAGWSDMAKFYGVNGIPRFMVFDKKGNIVSVDAPRPSTPELKQMLEKALLN</sequence>
<reference evidence="7" key="2">
    <citation type="submission" date="2020-09" db="EMBL/GenBank/DDBJ databases">
        <authorList>
            <person name="Sun Q."/>
            <person name="Zhou Y."/>
        </authorList>
    </citation>
    <scope>NUCLEOTIDE SEQUENCE</scope>
    <source>
        <strain evidence="7">CGMCC 1.15290</strain>
    </source>
</reference>
<evidence type="ECO:0000256" key="4">
    <source>
        <dbReference type="ARBA" id="ARBA00023284"/>
    </source>
</evidence>
<dbReference type="CDD" id="cd02966">
    <property type="entry name" value="TlpA_like_family"/>
    <property type="match status" value="1"/>
</dbReference>
<feature type="domain" description="Thioredoxin" evidence="6">
    <location>
        <begin position="322"/>
        <end position="463"/>
    </location>
</feature>
<dbReference type="EMBL" id="BMIB01000001">
    <property type="protein sequence ID" value="GGH56803.1"/>
    <property type="molecule type" value="Genomic_DNA"/>
</dbReference>
<accession>A0A917IK05</accession>
<dbReference type="InterPro" id="IPR050553">
    <property type="entry name" value="Thioredoxin_ResA/DsbE_sf"/>
</dbReference>
<dbReference type="InterPro" id="IPR036249">
    <property type="entry name" value="Thioredoxin-like_sf"/>
</dbReference>
<proteinExistence type="predicted"/>
<dbReference type="GO" id="GO:0030313">
    <property type="term" value="C:cell envelope"/>
    <property type="evidence" value="ECO:0007669"/>
    <property type="project" value="UniProtKB-SubCell"/>
</dbReference>
<dbReference type="InterPro" id="IPR017937">
    <property type="entry name" value="Thioredoxin_CS"/>
</dbReference>
<dbReference type="PROSITE" id="PS00194">
    <property type="entry name" value="THIOREDOXIN_1"/>
    <property type="match status" value="1"/>
</dbReference>
<dbReference type="PANTHER" id="PTHR42852:SF6">
    <property type="entry name" value="THIOL:DISULFIDE INTERCHANGE PROTEIN DSBE"/>
    <property type="match status" value="1"/>
</dbReference>
<dbReference type="Proteomes" id="UP000627292">
    <property type="component" value="Unassembled WGS sequence"/>
</dbReference>
<dbReference type="Gene3D" id="3.40.30.10">
    <property type="entry name" value="Glutaredoxin"/>
    <property type="match status" value="1"/>
</dbReference>
<dbReference type="InterPro" id="IPR013766">
    <property type="entry name" value="Thioredoxin_domain"/>
</dbReference>
<feature type="chain" id="PRO_5036838609" description="Thioredoxin domain-containing protein" evidence="5">
    <location>
        <begin position="27"/>
        <end position="464"/>
    </location>
</feature>
<organism evidence="7 8">
    <name type="scientific">Filimonas zeae</name>
    <dbReference type="NCBI Taxonomy" id="1737353"/>
    <lineage>
        <taxon>Bacteria</taxon>
        <taxon>Pseudomonadati</taxon>
        <taxon>Bacteroidota</taxon>
        <taxon>Chitinophagia</taxon>
        <taxon>Chitinophagales</taxon>
        <taxon>Chitinophagaceae</taxon>
        <taxon>Filimonas</taxon>
    </lineage>
</organism>
<evidence type="ECO:0000256" key="2">
    <source>
        <dbReference type="ARBA" id="ARBA00022748"/>
    </source>
</evidence>
<evidence type="ECO:0000313" key="8">
    <source>
        <dbReference type="Proteomes" id="UP000627292"/>
    </source>
</evidence>
<evidence type="ECO:0000259" key="6">
    <source>
        <dbReference type="PROSITE" id="PS51352"/>
    </source>
</evidence>
<keyword evidence="4" id="KW-0676">Redox-active center</keyword>
<keyword evidence="8" id="KW-1185">Reference proteome</keyword>
<dbReference type="SUPFAM" id="SSF52833">
    <property type="entry name" value="Thioredoxin-like"/>
    <property type="match status" value="1"/>
</dbReference>
<dbReference type="InterPro" id="IPR013740">
    <property type="entry name" value="Redoxin"/>
</dbReference>